<dbReference type="InterPro" id="IPR028994">
    <property type="entry name" value="Integrin_alpha_N"/>
</dbReference>
<proteinExistence type="predicted"/>
<dbReference type="SUPFAM" id="SSF69318">
    <property type="entry name" value="Integrin alpha N-terminal domain"/>
    <property type="match status" value="1"/>
</dbReference>
<evidence type="ECO:0008006" key="3">
    <source>
        <dbReference type="Google" id="ProtNLM"/>
    </source>
</evidence>
<dbReference type="STRING" id="1121307.CLCY_4c01620"/>
<dbReference type="Proteomes" id="UP000036756">
    <property type="component" value="Unassembled WGS sequence"/>
</dbReference>
<dbReference type="RefSeq" id="WP_048570282.1">
    <property type="nucleotide sequence ID" value="NZ_LFVU01000024.1"/>
</dbReference>
<accession>A0A0J8DD68</accession>
<reference evidence="1 2" key="1">
    <citation type="submission" date="2015-06" db="EMBL/GenBank/DDBJ databases">
        <title>Draft genome sequence of the purine-degrading Clostridium cylindrosporum HC-1 (DSM 605).</title>
        <authorList>
            <person name="Poehlein A."/>
            <person name="Schiel-Bengelsdorf B."/>
            <person name="Bengelsdorf F."/>
            <person name="Daniel R."/>
            <person name="Duerre P."/>
        </authorList>
    </citation>
    <scope>NUCLEOTIDE SEQUENCE [LARGE SCALE GENOMIC DNA]</scope>
    <source>
        <strain evidence="1 2">DSM 605</strain>
    </source>
</reference>
<organism evidence="1 2">
    <name type="scientific">Clostridium cylindrosporum DSM 605</name>
    <dbReference type="NCBI Taxonomy" id="1121307"/>
    <lineage>
        <taxon>Bacteria</taxon>
        <taxon>Bacillati</taxon>
        <taxon>Bacillota</taxon>
        <taxon>Clostridia</taxon>
        <taxon>Eubacteriales</taxon>
        <taxon>Clostridiaceae</taxon>
        <taxon>Clostridium</taxon>
    </lineage>
</organism>
<protein>
    <recommendedName>
        <fullName evidence="3">Tetratricopeptide repeat protein</fullName>
    </recommendedName>
</protein>
<keyword evidence="2" id="KW-1185">Reference proteome</keyword>
<gene>
    <name evidence="1" type="ORF">CLCY_4c01620</name>
</gene>
<dbReference type="EMBL" id="LFVU01000024">
    <property type="protein sequence ID" value="KMT22189.1"/>
    <property type="molecule type" value="Genomic_DNA"/>
</dbReference>
<name>A0A0J8DD68_CLOCY</name>
<dbReference type="AlphaFoldDB" id="A0A0J8DD68"/>
<comment type="caution">
    <text evidence="1">The sequence shown here is derived from an EMBL/GenBank/DDBJ whole genome shotgun (WGS) entry which is preliminary data.</text>
</comment>
<dbReference type="OrthoDB" id="9762883at2"/>
<evidence type="ECO:0000313" key="1">
    <source>
        <dbReference type="EMBL" id="KMT22189.1"/>
    </source>
</evidence>
<sequence>MENQLEIIDNLQKILPSGAKILKIEDYYSTPAIIVADLDKDGVVEICVGYKLGNNIYVAILKYTSKGWTIVDTIKGEGIGLSDMLAVAAETPSVNNLVIGWKLTKDRSKLSIYKFLQNKVVNILNQDVYYNKLEVEDMEVKGVRDGIYEFALWNHDKLDAYNINVYRLKNGKLEIYKDAYRGYFKGIVNYYLDLIDNQGANPIYLYHLANAEANSGRYNDAVNTLNALLDSGNPYPSREEVLKLKSNYEKYKSA</sequence>
<evidence type="ECO:0000313" key="2">
    <source>
        <dbReference type="Proteomes" id="UP000036756"/>
    </source>
</evidence>
<dbReference type="PATRIC" id="fig|1121307.3.peg.1817"/>